<name>A0A0M3IRQ2_ASCLU</name>
<reference evidence="2" key="1">
    <citation type="submission" date="2017-02" db="UniProtKB">
        <authorList>
            <consortium name="WormBaseParasite"/>
        </authorList>
    </citation>
    <scope>IDENTIFICATION</scope>
</reference>
<evidence type="ECO:0000313" key="2">
    <source>
        <dbReference type="WBParaSite" id="ALUE_0002143001-mRNA-1"/>
    </source>
</evidence>
<keyword evidence="1" id="KW-1185">Reference proteome</keyword>
<protein>
    <submittedName>
        <fullName evidence="2">Uncharacterized protein</fullName>
    </submittedName>
</protein>
<accession>A0A0M3IRQ2</accession>
<organism evidence="1 2">
    <name type="scientific">Ascaris lumbricoides</name>
    <name type="common">Giant roundworm</name>
    <dbReference type="NCBI Taxonomy" id="6252"/>
    <lineage>
        <taxon>Eukaryota</taxon>
        <taxon>Metazoa</taxon>
        <taxon>Ecdysozoa</taxon>
        <taxon>Nematoda</taxon>
        <taxon>Chromadorea</taxon>
        <taxon>Rhabditida</taxon>
        <taxon>Spirurina</taxon>
        <taxon>Ascaridomorpha</taxon>
        <taxon>Ascaridoidea</taxon>
        <taxon>Ascarididae</taxon>
        <taxon>Ascaris</taxon>
    </lineage>
</organism>
<dbReference type="AlphaFoldDB" id="A0A0M3IRQ2"/>
<evidence type="ECO:0000313" key="1">
    <source>
        <dbReference type="Proteomes" id="UP000036681"/>
    </source>
</evidence>
<dbReference type="WBParaSite" id="ALUE_0002143001-mRNA-1">
    <property type="protein sequence ID" value="ALUE_0002143001-mRNA-1"/>
    <property type="gene ID" value="ALUE_0002143001"/>
</dbReference>
<proteinExistence type="predicted"/>
<dbReference type="Proteomes" id="UP000036681">
    <property type="component" value="Unplaced"/>
</dbReference>
<sequence length="59" mass="6272">MLIHRCEANVPVDGDLCRELPAAKDSSKASKVSIRGDATSTTLSVSVRRSSDGETLILN</sequence>